<name>A0A367ITP0_RHIST</name>
<sequence>IGQGLLNKHEIFVAESNQHTAKLSKQLEECYTKIRELEQSLDQAEFSKEELLVEKNQLFRKHQKKQKTLDEVISDLELSNERCQQLTAELQSKNNELEKLRVFKFMVRQSEIREETLGSKLEDTYQELAICRKNELLLESKIKKLKMKYESLYNNCHNTLKFTPQPPDNHDNLATYINELSSTNNKLKSDILNYKEQLSNAREEIDHLHQKIQYKSTQPRNSLQKEKKRAESIHCKENYKPAHSKTNIIPSLPTVSSSMPTAGPSSPVVHHHYHYYMKNKAEGGNTDCCDEMVVPTERADIPQERSLSPDEIKYPFVVLQDQISQVLDRLHSSDIRALNRKLKRAFDIIELSSMSNSVIENIVIDIDTLDNQFLWLKEEGDLFAFSSFLEILKDALKELGLLKLAVNEMQVAYVQKVKENESRVEEEILRKRTQKRQKRAQESPLYWLTSIFYKSSSSNHVSEEDENTLVRSYKDEPLVRDNRRNHRHKLSPAVPIVRSKRSFHRIEEGAPIRSMMIPSDNVNNSNGDIPTVNLSSSWLGGK</sequence>
<keyword evidence="3" id="KW-1185">Reference proteome</keyword>
<evidence type="ECO:0000256" key="1">
    <source>
        <dbReference type="SAM" id="Coils"/>
    </source>
</evidence>
<feature type="non-terminal residue" evidence="2">
    <location>
        <position position="1"/>
    </location>
</feature>
<dbReference type="AlphaFoldDB" id="A0A367ITP0"/>
<gene>
    <name evidence="2" type="ORF">CU098_000816</name>
</gene>
<dbReference type="OrthoDB" id="4088568at2759"/>
<keyword evidence="1" id="KW-0175">Coiled coil</keyword>
<evidence type="ECO:0000313" key="3">
    <source>
        <dbReference type="Proteomes" id="UP000253551"/>
    </source>
</evidence>
<dbReference type="Proteomes" id="UP000253551">
    <property type="component" value="Unassembled WGS sequence"/>
</dbReference>
<accession>A0A367ITP0</accession>
<feature type="coiled-coil region" evidence="1">
    <location>
        <begin position="20"/>
        <end position="103"/>
    </location>
</feature>
<dbReference type="EMBL" id="PJQM01005713">
    <property type="protein sequence ID" value="RCH81009.1"/>
    <property type="molecule type" value="Genomic_DNA"/>
</dbReference>
<dbReference type="STRING" id="4846.A0A367ITP0"/>
<protein>
    <submittedName>
        <fullName evidence="2">Uncharacterized protein</fullName>
    </submittedName>
</protein>
<organism evidence="2 3">
    <name type="scientific">Rhizopus stolonifer</name>
    <name type="common">Rhizopus nigricans</name>
    <dbReference type="NCBI Taxonomy" id="4846"/>
    <lineage>
        <taxon>Eukaryota</taxon>
        <taxon>Fungi</taxon>
        <taxon>Fungi incertae sedis</taxon>
        <taxon>Mucoromycota</taxon>
        <taxon>Mucoromycotina</taxon>
        <taxon>Mucoromycetes</taxon>
        <taxon>Mucorales</taxon>
        <taxon>Mucorineae</taxon>
        <taxon>Rhizopodaceae</taxon>
        <taxon>Rhizopus</taxon>
    </lineage>
</organism>
<comment type="caution">
    <text evidence="2">The sequence shown here is derived from an EMBL/GenBank/DDBJ whole genome shotgun (WGS) entry which is preliminary data.</text>
</comment>
<proteinExistence type="predicted"/>
<feature type="coiled-coil region" evidence="1">
    <location>
        <begin position="177"/>
        <end position="211"/>
    </location>
</feature>
<evidence type="ECO:0000313" key="2">
    <source>
        <dbReference type="EMBL" id="RCH81009.1"/>
    </source>
</evidence>
<reference evidence="2 3" key="1">
    <citation type="journal article" date="2018" name="G3 (Bethesda)">
        <title>Phylogenetic and Phylogenomic Definition of Rhizopus Species.</title>
        <authorList>
            <person name="Gryganskyi A.P."/>
            <person name="Golan J."/>
            <person name="Dolatabadi S."/>
            <person name="Mondo S."/>
            <person name="Robb S."/>
            <person name="Idnurm A."/>
            <person name="Muszewska A."/>
            <person name="Steczkiewicz K."/>
            <person name="Masonjones S."/>
            <person name="Liao H.L."/>
            <person name="Gajdeczka M.T."/>
            <person name="Anike F."/>
            <person name="Vuek A."/>
            <person name="Anishchenko I.M."/>
            <person name="Voigt K."/>
            <person name="de Hoog G.S."/>
            <person name="Smith M.E."/>
            <person name="Heitman J."/>
            <person name="Vilgalys R."/>
            <person name="Stajich J.E."/>
        </authorList>
    </citation>
    <scope>NUCLEOTIDE SEQUENCE [LARGE SCALE GENOMIC DNA]</scope>
    <source>
        <strain evidence="2 3">LSU 92-RS-03</strain>
    </source>
</reference>